<evidence type="ECO:0000256" key="7">
    <source>
        <dbReference type="ARBA" id="ARBA00022741"/>
    </source>
</evidence>
<protein>
    <recommendedName>
        <fullName evidence="3">histidine kinase</fullName>
        <ecNumber evidence="3">2.7.13.3</ecNumber>
    </recommendedName>
</protein>
<dbReference type="eggNOG" id="COG3920">
    <property type="taxonomic scope" value="Bacteria"/>
</dbReference>
<keyword evidence="9" id="KW-0067">ATP-binding</keyword>
<dbReference type="SUPFAM" id="SSF55874">
    <property type="entry name" value="ATPase domain of HSP90 chaperone/DNA topoisomerase II/histidine kinase"/>
    <property type="match status" value="1"/>
</dbReference>
<dbReference type="PATRIC" id="fig|1331060.3.peg.3202"/>
<keyword evidence="12 13" id="KW-0472">Membrane</keyword>
<evidence type="ECO:0000256" key="13">
    <source>
        <dbReference type="SAM" id="Phobius"/>
    </source>
</evidence>
<keyword evidence="4" id="KW-0597">Phosphoprotein</keyword>
<organism evidence="15 16">
    <name type="scientific">Sphingobium lactosutens DS20</name>
    <dbReference type="NCBI Taxonomy" id="1331060"/>
    <lineage>
        <taxon>Bacteria</taxon>
        <taxon>Pseudomonadati</taxon>
        <taxon>Pseudomonadota</taxon>
        <taxon>Alphaproteobacteria</taxon>
        <taxon>Sphingomonadales</taxon>
        <taxon>Sphingomonadaceae</taxon>
        <taxon>Sphingobium</taxon>
    </lineage>
</organism>
<dbReference type="InterPro" id="IPR025201">
    <property type="entry name" value="KdpD_TM"/>
</dbReference>
<dbReference type="PROSITE" id="PS50109">
    <property type="entry name" value="HIS_KIN"/>
    <property type="match status" value="1"/>
</dbReference>
<dbReference type="GO" id="GO:0005524">
    <property type="term" value="F:ATP binding"/>
    <property type="evidence" value="ECO:0007669"/>
    <property type="project" value="UniProtKB-KW"/>
</dbReference>
<name>T0IUN5_9SPHN</name>
<evidence type="ECO:0000256" key="11">
    <source>
        <dbReference type="ARBA" id="ARBA00023012"/>
    </source>
</evidence>
<dbReference type="GO" id="GO:0016020">
    <property type="term" value="C:membrane"/>
    <property type="evidence" value="ECO:0007669"/>
    <property type="project" value="UniProtKB-SubCell"/>
</dbReference>
<keyword evidence="6 13" id="KW-0812">Transmembrane</keyword>
<evidence type="ECO:0000256" key="1">
    <source>
        <dbReference type="ARBA" id="ARBA00000085"/>
    </source>
</evidence>
<dbReference type="AlphaFoldDB" id="T0IUN5"/>
<dbReference type="InterPro" id="IPR038318">
    <property type="entry name" value="KdpD_sf"/>
</dbReference>
<proteinExistence type="predicted"/>
<evidence type="ECO:0000256" key="2">
    <source>
        <dbReference type="ARBA" id="ARBA00004141"/>
    </source>
</evidence>
<comment type="catalytic activity">
    <reaction evidence="1">
        <text>ATP + protein L-histidine = ADP + protein N-phospho-L-histidine.</text>
        <dbReference type="EC" id="2.7.13.3"/>
    </reaction>
</comment>
<dbReference type="InterPro" id="IPR003594">
    <property type="entry name" value="HATPase_dom"/>
</dbReference>
<feature type="transmembrane region" description="Helical" evidence="13">
    <location>
        <begin position="60"/>
        <end position="93"/>
    </location>
</feature>
<dbReference type="Proteomes" id="UP000015531">
    <property type="component" value="Unassembled WGS sequence"/>
</dbReference>
<evidence type="ECO:0000256" key="4">
    <source>
        <dbReference type="ARBA" id="ARBA00022553"/>
    </source>
</evidence>
<dbReference type="EMBL" id="ATDP01000097">
    <property type="protein sequence ID" value="EQB13364.1"/>
    <property type="molecule type" value="Genomic_DNA"/>
</dbReference>
<evidence type="ECO:0000256" key="9">
    <source>
        <dbReference type="ARBA" id="ARBA00022840"/>
    </source>
</evidence>
<dbReference type="SMART" id="SM00387">
    <property type="entry name" value="HATPase_c"/>
    <property type="match status" value="1"/>
</dbReference>
<dbReference type="Gene3D" id="1.20.120.620">
    <property type="entry name" value="Backbone structure of the membrane domain of e. Coli histidine kinase receptor kdpd"/>
    <property type="match status" value="1"/>
</dbReference>
<dbReference type="PRINTS" id="PR00344">
    <property type="entry name" value="BCTRLSENSOR"/>
</dbReference>
<dbReference type="EC" id="2.7.13.3" evidence="3"/>
<evidence type="ECO:0000313" key="16">
    <source>
        <dbReference type="Proteomes" id="UP000015531"/>
    </source>
</evidence>
<evidence type="ECO:0000313" key="15">
    <source>
        <dbReference type="EMBL" id="EQB13364.1"/>
    </source>
</evidence>
<dbReference type="PANTHER" id="PTHR41523:SF8">
    <property type="entry name" value="ETHYLENE RESPONSE SENSOR PROTEIN"/>
    <property type="match status" value="1"/>
</dbReference>
<keyword evidence="5" id="KW-0808">Transferase</keyword>
<evidence type="ECO:0000256" key="5">
    <source>
        <dbReference type="ARBA" id="ARBA00022679"/>
    </source>
</evidence>
<sequence>MPASQTGIIMQRSNERFVERLPLVLDRPVYAYLLTFLFCAAGLMLRFAAEPLLPQGYPFVTFFPAVILSSFLFGVRSGIFGATIGGFASWYFFINPIHSFTLNPAVATAMLFYTGVVTVDIILIHFMQRANFNLAVERERSRALAENRELLFRELQHRVSNNLQVVAAMLSLQRRHVDHDVARRALDDASARLALIGRISRALYDPSGRGQDMNAFLHTLTADILDASGRSDVNIQVSAPEALVLASDVTVPLALVVAESVSNAIEHGLPDRPGTIRVTLESADGELTLRIMDNGKGVPPNFDANAGQSLGLRIANALAMQLGGRFALQPAATGGTIARLDLPLAATC</sequence>
<feature type="transmembrane region" description="Helical" evidence="13">
    <location>
        <begin position="105"/>
        <end position="126"/>
    </location>
</feature>
<keyword evidence="10 13" id="KW-1133">Transmembrane helix</keyword>
<keyword evidence="8 15" id="KW-0418">Kinase</keyword>
<dbReference type="InterPro" id="IPR036890">
    <property type="entry name" value="HATPase_C_sf"/>
</dbReference>
<evidence type="ECO:0000256" key="6">
    <source>
        <dbReference type="ARBA" id="ARBA00022692"/>
    </source>
</evidence>
<dbReference type="Pfam" id="PF13493">
    <property type="entry name" value="DUF4118"/>
    <property type="match status" value="1"/>
</dbReference>
<comment type="subcellular location">
    <subcellularLocation>
        <location evidence="2">Membrane</location>
        <topology evidence="2">Multi-pass membrane protein</topology>
    </subcellularLocation>
</comment>
<evidence type="ECO:0000256" key="12">
    <source>
        <dbReference type="ARBA" id="ARBA00023136"/>
    </source>
</evidence>
<comment type="caution">
    <text evidence="15">The sequence shown here is derived from an EMBL/GenBank/DDBJ whole genome shotgun (WGS) entry which is preliminary data.</text>
</comment>
<keyword evidence="11" id="KW-0902">Two-component regulatory system</keyword>
<dbReference type="Pfam" id="PF02518">
    <property type="entry name" value="HATPase_c"/>
    <property type="match status" value="1"/>
</dbReference>
<keyword evidence="16" id="KW-1185">Reference proteome</keyword>
<evidence type="ECO:0000256" key="10">
    <source>
        <dbReference type="ARBA" id="ARBA00022989"/>
    </source>
</evidence>
<dbReference type="GO" id="GO:0000160">
    <property type="term" value="P:phosphorelay signal transduction system"/>
    <property type="evidence" value="ECO:0007669"/>
    <property type="project" value="UniProtKB-KW"/>
</dbReference>
<evidence type="ECO:0000259" key="14">
    <source>
        <dbReference type="PROSITE" id="PS50109"/>
    </source>
</evidence>
<dbReference type="GO" id="GO:0004673">
    <property type="term" value="F:protein histidine kinase activity"/>
    <property type="evidence" value="ECO:0007669"/>
    <property type="project" value="UniProtKB-EC"/>
</dbReference>
<dbReference type="Pfam" id="PF07568">
    <property type="entry name" value="HisKA_2"/>
    <property type="match status" value="1"/>
</dbReference>
<accession>T0IUN5</accession>
<dbReference type="InterPro" id="IPR011495">
    <property type="entry name" value="Sig_transdc_His_kin_sub2_dim/P"/>
</dbReference>
<gene>
    <name evidence="15" type="ORF">RLDS_16660</name>
</gene>
<feature type="transmembrane region" description="Helical" evidence="13">
    <location>
        <begin position="29"/>
        <end position="48"/>
    </location>
</feature>
<dbReference type="InterPro" id="IPR004358">
    <property type="entry name" value="Sig_transdc_His_kin-like_C"/>
</dbReference>
<reference evidence="15 16" key="1">
    <citation type="journal article" date="2013" name="Genome Announc.">
        <title>Draft Genome Sequence of Sphingobium lactosutens Strain DS20T, Isolated from a Hexachlorocyclohexane Dumpsite.</title>
        <authorList>
            <person name="Kumar R."/>
            <person name="Dwivedi V."/>
            <person name="Negi V."/>
            <person name="Khurana J.P."/>
            <person name="Lal R."/>
        </authorList>
    </citation>
    <scope>NUCLEOTIDE SEQUENCE [LARGE SCALE GENOMIC DNA]</scope>
    <source>
        <strain evidence="15 16">DS20</strain>
    </source>
</reference>
<keyword evidence="7" id="KW-0547">Nucleotide-binding</keyword>
<dbReference type="Gene3D" id="3.30.565.10">
    <property type="entry name" value="Histidine kinase-like ATPase, C-terminal domain"/>
    <property type="match status" value="1"/>
</dbReference>
<dbReference type="InterPro" id="IPR005467">
    <property type="entry name" value="His_kinase_dom"/>
</dbReference>
<evidence type="ECO:0000256" key="3">
    <source>
        <dbReference type="ARBA" id="ARBA00012438"/>
    </source>
</evidence>
<dbReference type="PANTHER" id="PTHR41523">
    <property type="entry name" value="TWO-COMPONENT SYSTEM SENSOR PROTEIN"/>
    <property type="match status" value="1"/>
</dbReference>
<evidence type="ECO:0000256" key="8">
    <source>
        <dbReference type="ARBA" id="ARBA00022777"/>
    </source>
</evidence>
<feature type="domain" description="Histidine kinase" evidence="14">
    <location>
        <begin position="154"/>
        <end position="346"/>
    </location>
</feature>